<keyword evidence="1" id="KW-0732">Signal</keyword>
<feature type="chain" id="PRO_5020653250" description="Calcineurin-like phosphoesterase domain-containing protein" evidence="1">
    <location>
        <begin position="25"/>
        <end position="205"/>
    </location>
</feature>
<feature type="signal peptide" evidence="1">
    <location>
        <begin position="1"/>
        <end position="24"/>
    </location>
</feature>
<dbReference type="RefSeq" id="WP_208670756.1">
    <property type="nucleotide sequence ID" value="NZ_CP024767.1"/>
</dbReference>
<dbReference type="InterPro" id="IPR004843">
    <property type="entry name" value="Calcineurin-like_PHP"/>
</dbReference>
<reference evidence="3 4" key="1">
    <citation type="submission" date="2017-11" db="EMBL/GenBank/DDBJ databases">
        <title>Genome sequence of Pseudomonas arsenicoxydans ACM1.</title>
        <authorList>
            <person name="Nascimento F.X."/>
        </authorList>
    </citation>
    <scope>NUCLEOTIDE SEQUENCE [LARGE SCALE GENOMIC DNA]</scope>
    <source>
        <strain evidence="3 4">ACM1</strain>
    </source>
</reference>
<dbReference type="SUPFAM" id="SSF56300">
    <property type="entry name" value="Metallo-dependent phosphatases"/>
    <property type="match status" value="1"/>
</dbReference>
<feature type="domain" description="Calcineurin-like phosphoesterase" evidence="2">
    <location>
        <begin position="31"/>
        <end position="151"/>
    </location>
</feature>
<evidence type="ECO:0000313" key="3">
    <source>
        <dbReference type="EMBL" id="QAY83364.1"/>
    </source>
</evidence>
<sequence length="205" mass="22376">MRTKILWALAAALLTVALNGTATASARVSVLISDLHFGLGKNAEGRWHPYEDFRWPDAFAGFLKATSKEYGDNIDLVIVGDFLELWQTPGDIPCTSGSADAGCTVAELADLAGRISQAHTRELETLGDFSNRGDNRVYVVPGNHDAGLLIPEIWAQVSKRLGGLQSRVHLVDSGVWQSVDKRPKAVTYRRQSRRGFSRNAPGCLE</sequence>
<evidence type="ECO:0000313" key="4">
    <source>
        <dbReference type="Proteomes" id="UP000291121"/>
    </source>
</evidence>
<proteinExistence type="predicted"/>
<dbReference type="Proteomes" id="UP000291121">
    <property type="component" value="Chromosome"/>
</dbReference>
<keyword evidence="4" id="KW-1185">Reference proteome</keyword>
<organism evidence="3 4">
    <name type="scientific">Pseudomonas arsenicoxydans</name>
    <dbReference type="NCBI Taxonomy" id="702115"/>
    <lineage>
        <taxon>Bacteria</taxon>
        <taxon>Pseudomonadati</taxon>
        <taxon>Pseudomonadota</taxon>
        <taxon>Gammaproteobacteria</taxon>
        <taxon>Pseudomonadales</taxon>
        <taxon>Pseudomonadaceae</taxon>
        <taxon>Pseudomonas</taxon>
    </lineage>
</organism>
<protein>
    <recommendedName>
        <fullName evidence="2">Calcineurin-like phosphoesterase domain-containing protein</fullName>
    </recommendedName>
</protein>
<evidence type="ECO:0000259" key="2">
    <source>
        <dbReference type="Pfam" id="PF00149"/>
    </source>
</evidence>
<dbReference type="InterPro" id="IPR029052">
    <property type="entry name" value="Metallo-depent_PP-like"/>
</dbReference>
<dbReference type="AlphaFoldDB" id="A0A4V0YJE5"/>
<accession>A0A4V0YJE5</accession>
<gene>
    <name evidence="3" type="ORF">CUN61_05000</name>
</gene>
<dbReference type="Pfam" id="PF00149">
    <property type="entry name" value="Metallophos"/>
    <property type="match status" value="1"/>
</dbReference>
<name>A0A4V0YJE5_9PSED</name>
<dbReference type="GO" id="GO:0016787">
    <property type="term" value="F:hydrolase activity"/>
    <property type="evidence" value="ECO:0007669"/>
    <property type="project" value="InterPro"/>
</dbReference>
<evidence type="ECO:0000256" key="1">
    <source>
        <dbReference type="SAM" id="SignalP"/>
    </source>
</evidence>
<dbReference type="EMBL" id="CP024767">
    <property type="protein sequence ID" value="QAY83364.1"/>
    <property type="molecule type" value="Genomic_DNA"/>
</dbReference>